<evidence type="ECO:0000259" key="1">
    <source>
        <dbReference type="SMART" id="SM00833"/>
    </source>
</evidence>
<dbReference type="InParanoid" id="A0A090M619"/>
<evidence type="ECO:0000313" key="3">
    <source>
        <dbReference type="Proteomes" id="UP000009170"/>
    </source>
</evidence>
<dbReference type="Proteomes" id="UP000009170">
    <property type="component" value="Unassembled WGS sequence"/>
</dbReference>
<dbReference type="InterPro" id="IPR011629">
    <property type="entry name" value="CobW-like_C"/>
</dbReference>
<dbReference type="Pfam" id="PF07683">
    <property type="entry name" value="CobW_C"/>
    <property type="match status" value="1"/>
</dbReference>
<feature type="domain" description="CobW C-terminal" evidence="1">
    <location>
        <begin position="19"/>
        <end position="183"/>
    </location>
</feature>
<dbReference type="RefSeq" id="XP_022838758.1">
    <property type="nucleotide sequence ID" value="XM_022984496.1"/>
</dbReference>
<comment type="caution">
    <text evidence="2">The sequence shown here is derived from an EMBL/GenBank/DDBJ whole genome shotgun (WGS) entry which is preliminary data.</text>
</comment>
<accession>A0A090M619</accession>
<dbReference type="PANTHER" id="PTHR43603">
    <property type="entry name" value="COBW DOMAIN-CONTAINING PROTEIN DDB_G0274527"/>
    <property type="match status" value="1"/>
</dbReference>
<gene>
    <name evidence="2" type="ORF">OT_ostta04g02260</name>
</gene>
<dbReference type="KEGG" id="ota:OT_ostta04g02260"/>
<sequence>MADDVDAERDAPSTSSDDVQCLAYIARAPFHPQKLATVLRDNFDRLSLGDEDDVFDANADEYPRARAGSLARAFDGVERATGVVWIASRPRTCGRFLYSGDSDANADEDASSGADEASSSRSTCVIVACAGAWDVGARGACDSARDADARARAFAGGDRRQHVVFEGRGFDAAKIKTCLDACLLTEAEDSDEINRASEMEYYCGSTWPSVSEVMEDAGVAVVDAEQKCKVYYPQQTERKRRGHDEESAATSVEAMKTTDDAAPSSSQYFLGGAVGIIEREAFRPSADSAATKVFPNGLTGHYFPDMPCLECGSPWWFGEDWDSKCSNCGADDRTYGSDQRPIRSRRRTYEAFVAELRRLAL</sequence>
<dbReference type="GeneID" id="9834082"/>
<organism evidence="2 3">
    <name type="scientific">Ostreococcus tauri</name>
    <name type="common">Marine green alga</name>
    <dbReference type="NCBI Taxonomy" id="70448"/>
    <lineage>
        <taxon>Eukaryota</taxon>
        <taxon>Viridiplantae</taxon>
        <taxon>Chlorophyta</taxon>
        <taxon>Mamiellophyceae</taxon>
        <taxon>Mamiellales</taxon>
        <taxon>Bathycoccaceae</taxon>
        <taxon>Ostreococcus</taxon>
    </lineage>
</organism>
<dbReference type="PANTHER" id="PTHR43603:SF1">
    <property type="entry name" value="ZINC-REGULATED GTPASE METALLOPROTEIN ACTIVATOR 1"/>
    <property type="match status" value="1"/>
</dbReference>
<dbReference type="SMART" id="SM00833">
    <property type="entry name" value="CobW_C"/>
    <property type="match status" value="1"/>
</dbReference>
<dbReference type="AlphaFoldDB" id="A0A090M619"/>
<dbReference type="OrthoDB" id="272672at2759"/>
<reference evidence="3" key="1">
    <citation type="journal article" date="2006" name="Proc. Natl. Acad. Sci. U.S.A.">
        <title>Genome analysis of the smallest free-living eukaryote Ostreococcus tauri unveils many unique features.</title>
        <authorList>
            <person name="Derelle E."/>
            <person name="Ferraz C."/>
            <person name="Rombauts S."/>
            <person name="Rouze P."/>
            <person name="Worden A.Z."/>
            <person name="Robbens S."/>
            <person name="Partensky F."/>
            <person name="Degroeve S."/>
            <person name="Echeynie S."/>
            <person name="Cooke R."/>
            <person name="Saeys Y."/>
            <person name="Wuyts J."/>
            <person name="Jabbari K."/>
            <person name="Bowler C."/>
            <person name="Panaud O."/>
            <person name="Piegu B."/>
            <person name="Ball S.G."/>
            <person name="Ral J.-P."/>
            <person name="Bouget F.-Y."/>
            <person name="Piganeau G."/>
            <person name="De Baets B."/>
            <person name="Picard A."/>
            <person name="Delseny M."/>
            <person name="Demaille J."/>
            <person name="Van de Peer Y."/>
            <person name="Moreau H."/>
        </authorList>
    </citation>
    <scope>NUCLEOTIDE SEQUENCE [LARGE SCALE GENOMIC DNA]</scope>
    <source>
        <strain evidence="3">OTTH 0595 / CCAP 157/2 / RCC745</strain>
    </source>
</reference>
<reference evidence="2 3" key="2">
    <citation type="journal article" date="2014" name="BMC Genomics">
        <title>An improved genome of the model marine alga Ostreococcus tauri unfolds by assessing Illumina de novo assemblies.</title>
        <authorList>
            <person name="Blanc-Mathieu R."/>
            <person name="Verhelst B."/>
            <person name="Derelle E."/>
            <person name="Rombauts S."/>
            <person name="Bouget F.Y."/>
            <person name="Carre I."/>
            <person name="Chateau A."/>
            <person name="Eyre-Walker A."/>
            <person name="Grimsley N."/>
            <person name="Moreau H."/>
            <person name="Piegu B."/>
            <person name="Rivals E."/>
            <person name="Schackwitz W."/>
            <person name="Van de Peer Y."/>
            <person name="Piganeau G."/>
        </authorList>
    </citation>
    <scope>NUCLEOTIDE SEQUENCE [LARGE SCALE GENOMIC DNA]</scope>
    <source>
        <strain evidence="3">OTTH 0595 / CCAP 157/2 / RCC745</strain>
    </source>
</reference>
<dbReference type="InterPro" id="IPR051927">
    <property type="entry name" value="Zn_Chap_cDPG_Synth"/>
</dbReference>
<proteinExistence type="predicted"/>
<name>A0A090M619_OSTTA</name>
<evidence type="ECO:0000313" key="2">
    <source>
        <dbReference type="EMBL" id="CEF97564.1"/>
    </source>
</evidence>
<keyword evidence="3" id="KW-1185">Reference proteome</keyword>
<dbReference type="EMBL" id="CAID01000004">
    <property type="protein sequence ID" value="CEF97564.1"/>
    <property type="molecule type" value="Genomic_DNA"/>
</dbReference>
<protein>
    <submittedName>
        <fullName evidence="2">Cobalamin (Vitamin B12) biosynthesis CobW-like,C-terminal</fullName>
    </submittedName>
</protein>